<feature type="compositionally biased region" description="Basic and acidic residues" evidence="7">
    <location>
        <begin position="396"/>
        <end position="410"/>
    </location>
</feature>
<accession>A0A316W8S1</accession>
<dbReference type="STRING" id="1522189.A0A316W8S1"/>
<evidence type="ECO:0000256" key="6">
    <source>
        <dbReference type="SAM" id="Coils"/>
    </source>
</evidence>
<keyword evidence="6" id="KW-0175">Coiled coil</keyword>
<dbReference type="InParanoid" id="A0A316W8S1"/>
<dbReference type="Gene3D" id="3.30.70.330">
    <property type="match status" value="5"/>
</dbReference>
<feature type="compositionally biased region" description="Low complexity" evidence="7">
    <location>
        <begin position="163"/>
        <end position="173"/>
    </location>
</feature>
<dbReference type="EMBL" id="KZ819351">
    <property type="protein sequence ID" value="PWN46232.1"/>
    <property type="molecule type" value="Genomic_DNA"/>
</dbReference>
<dbReference type="Proteomes" id="UP000245783">
    <property type="component" value="Unassembled WGS sequence"/>
</dbReference>
<evidence type="ECO:0000313" key="9">
    <source>
        <dbReference type="EMBL" id="PWN46232.1"/>
    </source>
</evidence>
<keyword evidence="4" id="KW-0539">Nucleus</keyword>
<dbReference type="SUPFAM" id="SSF54928">
    <property type="entry name" value="RNA-binding domain, RBD"/>
    <property type="match status" value="3"/>
</dbReference>
<dbReference type="InterPro" id="IPR051945">
    <property type="entry name" value="RRM_MRD1_RNA_proc_ribogen"/>
</dbReference>
<feature type="region of interest" description="Disordered" evidence="7">
    <location>
        <begin position="493"/>
        <end position="574"/>
    </location>
</feature>
<dbReference type="RefSeq" id="XP_025373392.1">
    <property type="nucleotide sequence ID" value="XM_025512623.1"/>
</dbReference>
<dbReference type="OrthoDB" id="267048at2759"/>
<dbReference type="Pfam" id="PF00076">
    <property type="entry name" value="RRM_1"/>
    <property type="match status" value="2"/>
</dbReference>
<evidence type="ECO:0000256" key="7">
    <source>
        <dbReference type="SAM" id="MobiDB-lite"/>
    </source>
</evidence>
<keyword evidence="10" id="KW-1185">Reference proteome</keyword>
<sequence length="1109" mass="119899">MPGKRYFDESAGDASTSASMAAAAAEVSALEAASSIPASASHQASATRARATLFVSRLPFSATSTDLSTFFSDVGPLRRAFVVTDKQKGSSKGVGYVTFADAKDAQRALEEMQGKTLDGGKGSKSRKIEIVWADEKPTLKERKMGKKSSAAAVVEDGKTDGAAVAAAQDATDQTSERPASKKRKVSAENGATLASEADATRTVIISGLSACDSTCSDKTLYKRCRKIGPVERVIYPAVDPLALSAQTGGNNEVQASADVAHAIFATPNHAALAVEKLDSHVFKGAPLSVVLKKKAEAAARLEAHMKPETKLKRQALMDRLLNAARIEAKAVGRALTFQEKMGHVGKESRLILRNLPFDIRAEDLRATFAAFGPVYGIDLPQLAAEPKIAAGDEGEADSKMEVDSEKDEAAEVPKKIRGRGFGFVWMVHRRDAEKALSGINGKSLQRGLAEKAQLKAATGKREREAAKAALEQTSAEAQAERVVAVDWALERSEWEARAEETDVETDAENEQDGESEKDGEEETDEGDTDLEPIPLDEEDDESDPNSSQGEEEEDLEHAEGEAAGKPTLPTPDQGCTLFLRNLPYQATEDELKDLFRHFGPLRYARIVMDKATQRSRGTAFVCFWQTESADAALRRAQLVETESGTGQQVRAPQAAGAKNPFSAPSVLTADASAPLTASLSLHGRVLSVVSAVAREEASSLEASARAARERSDKRNTHLMREGVPFPNSELSRLMSESEREKRLNNFGIRKAQLGANPALYISKTRLSVRQLPLYVSDRTLKRLALHAVRSFDQEVKEGKRPDLTRDEKEDKTLSAAIVGADGKIQTRRGERLTAVVQTKVIRQMDRLDPITGKGRSRGYGFVEMRSLVDALKAVRWINATKVSQLLHEWLVGELEDLVKLLNKTGEKDADKSDATKTERETRIKRIRQRMEELKDAKRAKAERGGLILAEFAVENSAVTKKRRERNESAKQKDGDRKRKERSTDDERDTFSSDRRGASSRERGRGGGAGGGAGPSRADFSAARRGKTEEKGKRSPRFNQSTRKNFVGGAAAGAAADRPAAAAAADGKDSTTRESANGAPLSGASKDGKSWVGGAIGKARALRKRKRGAA</sequence>
<keyword evidence="3 5" id="KW-0694">RNA-binding</keyword>
<feature type="region of interest" description="Disordered" evidence="7">
    <location>
        <begin position="957"/>
        <end position="1109"/>
    </location>
</feature>
<feature type="compositionally biased region" description="Basic and acidic residues" evidence="7">
    <location>
        <begin position="964"/>
        <end position="1004"/>
    </location>
</feature>
<feature type="domain" description="RRM" evidence="8">
    <location>
        <begin position="348"/>
        <end position="461"/>
    </location>
</feature>
<comment type="subcellular location">
    <subcellularLocation>
        <location evidence="1">Nucleus</location>
    </subcellularLocation>
</comment>
<dbReference type="AlphaFoldDB" id="A0A316W8S1"/>
<dbReference type="GO" id="GO:0005730">
    <property type="term" value="C:nucleolus"/>
    <property type="evidence" value="ECO:0007669"/>
    <property type="project" value="TreeGrafter"/>
</dbReference>
<feature type="compositionally biased region" description="Basic residues" evidence="7">
    <location>
        <begin position="1099"/>
        <end position="1109"/>
    </location>
</feature>
<dbReference type="GO" id="GO:0003729">
    <property type="term" value="F:mRNA binding"/>
    <property type="evidence" value="ECO:0007669"/>
    <property type="project" value="TreeGrafter"/>
</dbReference>
<dbReference type="PANTHER" id="PTHR48039">
    <property type="entry name" value="RNA-BINDING MOTIF PROTEIN 14B"/>
    <property type="match status" value="1"/>
</dbReference>
<feature type="domain" description="RRM" evidence="8">
    <location>
        <begin position="51"/>
        <end position="135"/>
    </location>
</feature>
<evidence type="ECO:0000256" key="4">
    <source>
        <dbReference type="ARBA" id="ARBA00023242"/>
    </source>
</evidence>
<dbReference type="FunCoup" id="A0A316W8S1">
    <property type="interactions" value="614"/>
</dbReference>
<feature type="region of interest" description="Disordered" evidence="7">
    <location>
        <begin position="163"/>
        <end position="192"/>
    </location>
</feature>
<dbReference type="GeneID" id="37034493"/>
<feature type="compositionally biased region" description="Low complexity" evidence="7">
    <location>
        <begin position="1047"/>
        <end position="1064"/>
    </location>
</feature>
<dbReference type="CDD" id="cd12676">
    <property type="entry name" value="RRM3_Nop4p"/>
    <property type="match status" value="1"/>
</dbReference>
<feature type="domain" description="RRM" evidence="8">
    <location>
        <begin position="575"/>
        <end position="656"/>
    </location>
</feature>
<keyword evidence="2" id="KW-0677">Repeat</keyword>
<evidence type="ECO:0000259" key="8">
    <source>
        <dbReference type="PROSITE" id="PS50102"/>
    </source>
</evidence>
<name>A0A316W8S1_9BASI</name>
<dbReference type="InterPro" id="IPR012677">
    <property type="entry name" value="Nucleotide-bd_a/b_plait_sf"/>
</dbReference>
<dbReference type="CDD" id="cd00590">
    <property type="entry name" value="RRM_SF"/>
    <property type="match status" value="1"/>
</dbReference>
<gene>
    <name evidence="9" type="ORF">IE81DRAFT_319108</name>
</gene>
<evidence type="ECO:0000313" key="10">
    <source>
        <dbReference type="Proteomes" id="UP000245783"/>
    </source>
</evidence>
<feature type="coiled-coil region" evidence="6">
    <location>
        <begin position="916"/>
        <end position="943"/>
    </location>
</feature>
<dbReference type="PROSITE" id="PS50102">
    <property type="entry name" value="RRM"/>
    <property type="match status" value="3"/>
</dbReference>
<reference evidence="9 10" key="1">
    <citation type="journal article" date="2018" name="Mol. Biol. Evol.">
        <title>Broad Genomic Sampling Reveals a Smut Pathogenic Ancestry of the Fungal Clade Ustilaginomycotina.</title>
        <authorList>
            <person name="Kijpornyongpan T."/>
            <person name="Mondo S.J."/>
            <person name="Barry K."/>
            <person name="Sandor L."/>
            <person name="Lee J."/>
            <person name="Lipzen A."/>
            <person name="Pangilinan J."/>
            <person name="LaButti K."/>
            <person name="Hainaut M."/>
            <person name="Henrissat B."/>
            <person name="Grigoriev I.V."/>
            <person name="Spatafora J.W."/>
            <person name="Aime M.C."/>
        </authorList>
    </citation>
    <scope>NUCLEOTIDE SEQUENCE [LARGE SCALE GENOMIC DNA]</scope>
    <source>
        <strain evidence="9 10">MCA 4658</strain>
    </source>
</reference>
<protein>
    <recommendedName>
        <fullName evidence="8">RRM domain-containing protein</fullName>
    </recommendedName>
</protein>
<dbReference type="InterPro" id="IPR000504">
    <property type="entry name" value="RRM_dom"/>
</dbReference>
<dbReference type="SMART" id="SM00360">
    <property type="entry name" value="RRM"/>
    <property type="match status" value="5"/>
</dbReference>
<dbReference type="FunFam" id="3.30.70.330:FF:000406">
    <property type="entry name" value="Related to Nucleolar protein NOP4"/>
    <property type="match status" value="1"/>
</dbReference>
<feature type="region of interest" description="Disordered" evidence="7">
    <location>
        <begin position="391"/>
        <end position="410"/>
    </location>
</feature>
<evidence type="ECO:0000256" key="3">
    <source>
        <dbReference type="ARBA" id="ARBA00022884"/>
    </source>
</evidence>
<evidence type="ECO:0000256" key="5">
    <source>
        <dbReference type="PROSITE-ProRule" id="PRU00176"/>
    </source>
</evidence>
<dbReference type="InterPro" id="IPR035979">
    <property type="entry name" value="RBD_domain_sf"/>
</dbReference>
<organism evidence="9 10">
    <name type="scientific">Ceraceosorus guamensis</name>
    <dbReference type="NCBI Taxonomy" id="1522189"/>
    <lineage>
        <taxon>Eukaryota</taxon>
        <taxon>Fungi</taxon>
        <taxon>Dikarya</taxon>
        <taxon>Basidiomycota</taxon>
        <taxon>Ustilaginomycotina</taxon>
        <taxon>Exobasidiomycetes</taxon>
        <taxon>Ceraceosorales</taxon>
        <taxon>Ceraceosoraceae</taxon>
        <taxon>Ceraceosorus</taxon>
    </lineage>
</organism>
<dbReference type="CDD" id="cd12413">
    <property type="entry name" value="RRM1_RBM28_like"/>
    <property type="match status" value="1"/>
</dbReference>
<feature type="region of interest" description="Disordered" evidence="7">
    <location>
        <begin position="700"/>
        <end position="736"/>
    </location>
</feature>
<dbReference type="PANTHER" id="PTHR48039:SF5">
    <property type="entry name" value="RNA-BINDING PROTEIN 28"/>
    <property type="match status" value="1"/>
</dbReference>
<feature type="compositionally biased region" description="Acidic residues" evidence="7">
    <location>
        <begin position="501"/>
        <end position="556"/>
    </location>
</feature>
<proteinExistence type="predicted"/>
<evidence type="ECO:0000256" key="2">
    <source>
        <dbReference type="ARBA" id="ARBA00022737"/>
    </source>
</evidence>
<dbReference type="InterPro" id="IPR034808">
    <property type="entry name" value="Nop4p_RRM3"/>
</dbReference>
<evidence type="ECO:0000256" key="1">
    <source>
        <dbReference type="ARBA" id="ARBA00004123"/>
    </source>
</evidence>
<feature type="compositionally biased region" description="Basic and acidic residues" evidence="7">
    <location>
        <begin position="706"/>
        <end position="720"/>
    </location>
</feature>